<evidence type="ECO:0000313" key="2">
    <source>
        <dbReference type="EMBL" id="GMM44772.1"/>
    </source>
</evidence>
<comment type="caution">
    <text evidence="2">The sequence shown here is derived from an EMBL/GenBank/DDBJ whole genome shotgun (WGS) entry which is preliminary data.</text>
</comment>
<dbReference type="InterPro" id="IPR021668">
    <property type="entry name" value="TAN"/>
</dbReference>
<gene>
    <name evidence="2" type="ORF">DAPK24_013470</name>
</gene>
<keyword evidence="3" id="KW-1185">Reference proteome</keyword>
<evidence type="ECO:0000313" key="3">
    <source>
        <dbReference type="Proteomes" id="UP001378960"/>
    </source>
</evidence>
<organism evidence="2 3">
    <name type="scientific">Pichia kluyveri</name>
    <name type="common">Yeast</name>
    <dbReference type="NCBI Taxonomy" id="36015"/>
    <lineage>
        <taxon>Eukaryota</taxon>
        <taxon>Fungi</taxon>
        <taxon>Dikarya</taxon>
        <taxon>Ascomycota</taxon>
        <taxon>Saccharomycotina</taxon>
        <taxon>Pichiomycetes</taxon>
        <taxon>Pichiales</taxon>
        <taxon>Pichiaceae</taxon>
        <taxon>Pichia</taxon>
    </lineage>
</organism>
<dbReference type="EMBL" id="BTGB01000001">
    <property type="protein sequence ID" value="GMM44772.1"/>
    <property type="molecule type" value="Genomic_DNA"/>
</dbReference>
<dbReference type="Proteomes" id="UP001378960">
    <property type="component" value="Unassembled WGS sequence"/>
</dbReference>
<reference evidence="2 3" key="1">
    <citation type="journal article" date="2023" name="Elife">
        <title>Identification of key yeast species and microbe-microbe interactions impacting larval growth of Drosophila in the wild.</title>
        <authorList>
            <person name="Mure A."/>
            <person name="Sugiura Y."/>
            <person name="Maeda R."/>
            <person name="Honda K."/>
            <person name="Sakurai N."/>
            <person name="Takahashi Y."/>
            <person name="Watada M."/>
            <person name="Katoh T."/>
            <person name="Gotoh A."/>
            <person name="Gotoh Y."/>
            <person name="Taniguchi I."/>
            <person name="Nakamura K."/>
            <person name="Hayashi T."/>
            <person name="Katayama T."/>
            <person name="Uemura T."/>
            <person name="Hattori Y."/>
        </authorList>
    </citation>
    <scope>NUCLEOTIDE SEQUENCE [LARGE SCALE GENOMIC DNA]</scope>
    <source>
        <strain evidence="2 3">PK-24</strain>
    </source>
</reference>
<evidence type="ECO:0000259" key="1">
    <source>
        <dbReference type="Pfam" id="PF11640"/>
    </source>
</evidence>
<dbReference type="GO" id="GO:0004674">
    <property type="term" value="F:protein serine/threonine kinase activity"/>
    <property type="evidence" value="ECO:0007669"/>
    <property type="project" value="InterPro"/>
</dbReference>
<sequence>MVRNSLDSICELLLSSKIRDRTEAIQKLENFNFSLSSTINLFDNESLLKLLNSLDYYIETDRSIYEKSNNNTSVEIRLNKASSITKSLITSIYCNKTFINLYKPRQSEKLINSLLKNLTYTPANSDFNVFEIICSRIQSNQF</sequence>
<feature type="domain" description="Telomere-length maintenance and DNA damage repair" evidence="1">
    <location>
        <begin position="6"/>
        <end position="130"/>
    </location>
</feature>
<dbReference type="AlphaFoldDB" id="A0AAV5R141"/>
<accession>A0AAV5R141</accession>
<dbReference type="Pfam" id="PF11640">
    <property type="entry name" value="TAN"/>
    <property type="match status" value="1"/>
</dbReference>
<name>A0AAV5R141_PICKL</name>
<proteinExistence type="predicted"/>
<protein>
    <recommendedName>
        <fullName evidence="1">Telomere-length maintenance and DNA damage repair domain-containing protein</fullName>
    </recommendedName>
</protein>